<sequence length="1754" mass="188392">MIPKKQEESYRMRQTNRIILHVLLSLSMVFAMLVPLQMVQAVDSDPSTAQVLDTRSMEIAPNVTYNWYSMKMPRGLEKVHSVEFSPTDPNLELLAGTKGGKVYGMQGVTEMAKYYDKPGQRVIAGVNGDFYDLSGYGSGVPGGLFMGDGRILNTPDSNYAVFLMDYDGTTRYVPNPKLTRTLTINGATSNITHINRYRGNDQLILYTFDYADTTKTNEFGDEVVLDVLEGEAKSGQTMRLKVSEVRKDAGNTPLAAGKVVLSASGTARPVLAGLKAGDEITASFNFPAGFENVKVAMSGYQLMQNGTVLNNVPPAGIHPRTAIGSKADGTVVMIEIDGRQPGFSEGVETSELGDIMKNMGIVNAINLDGGGSSTFIARLPGESKFKLLNTPSDGGERQTGNSLLLVNKASEGAAAKLVVQPQLERVLAGTKLPLKTAAVDAAGHPAAMPAGTLSWSVDPEYGSIDEAGVFTAGTKAGMAAIQVTGGGLTGTGTVEVVTELTELKFPDVEKAVDTAASVPLKVQTLRNGQQIMAENRLLEWRVEGDIGTIDANGVLKATSESGKSGKIFVKYGSVETSMNVNVGTPPVILEDFEGGLSKYLTTAGASYNKAVASITNEDEFVRFGTKALKLEYDFTGKPSTSGVYLQSTNASNYIDIPGYPKKISMWVYGDGSGYWLRSQLRAKDGTASGTPINFTDDVTGVNWKGWKYVEADVPAGLTPGLKLDMPVRLMATAAKVKGAGAIYVDNIRALYGPSTDDIEPPIIKNLEPVEGSTITTNLPNIRAIAEDAGYDRTQHPGTTLIDPEKIAFFIDNNPVTHTLYPPEGRISHKVDVPLVDGLHKAKIQVRDLFGNRTEKEWTFNVNTGSAKFQYSAPAVTNAGGTYSVDIKGGNVGLIGGGELNFKLDPAKVEALQFIPGGKLSEGQAQASVDSVAGTAKITFAGLNSVTLADSDVLGSLQFRVKSDAVGKHMIQFQSGTIKLASDPSRAWPFFGLPLEADIQYGLQVGWDEFGVVQGHPTNFTVTGESGAASSGAKLLVDGVEQGTADGAGKLTLSDLTGALKTYKIQAVKDSVYSPVMTLTVSKLFGTTTPYNVNVSMGADPKRERGFTWHTHPSIEGTVLELAKKDGFTGFDQTGVTKVEGDSSLFVTYDIGTVRVHKAMVNGLEPGTTYVYRVGNGSGGQVSGQGTFTTAPESGDHLKFVFFGDSQASDSAGYDKWAATVNKAVAEHPDVDFLAHAGDMVDSGHLEAQWNMFFDKVKDPLMKTTLVSVLGNHEVTGTKGISDFMQHFNQPGNGLDTLKGTHFSFDYKDAHVVVLNSEYQYAEQKTWLRQDLAATKQKWKIVLFHRGPYGSIYDTVETREQWTPVFDEFKVDLVLNGHDHIYLRSYMKNNQPVAAGEGTAYVTAGSTGPKFYDLVPKPWTQFTDGEQTQMYVTVETAGDEMSVVTKTVGGREVDRFTVSSKAADTAQSVVINKPEVQLPFGGSVKLEATVLPETAQDRSVTWSVYNSTAPNVVEVTNDGVVHAVGLGTAVVRATSVNADVYADSVVMVLDETAPVTTAELPPANANGWYHSDVKLTLNASDPLSGIDKVQYRINGGQWQTYDGAIDVSTEGTNTIEYQSKDKAGNMEELQSEVVKVDKTAPEMQMNQNKNELWPANHKMMTVTAGTYGVIDPISGIQSIVLKSITSNEPDDGLGDGDTSQDIQNADFDTPDYVFDLRAERSGNGEGRVYTITYVATDYAGNVKTVTLTVTVPKNR</sequence>
<dbReference type="InterPro" id="IPR008964">
    <property type="entry name" value="Invasin/intimin_cell_adhesion"/>
</dbReference>
<dbReference type="Gene3D" id="2.60.40.1080">
    <property type="match status" value="1"/>
</dbReference>
<dbReference type="InterPro" id="IPR029052">
    <property type="entry name" value="Metallo-depent_PP-like"/>
</dbReference>
<dbReference type="Proteomes" id="UP000616779">
    <property type="component" value="Unassembled WGS sequence"/>
</dbReference>
<evidence type="ECO:0000259" key="6">
    <source>
        <dbReference type="Pfam" id="PF16656"/>
    </source>
</evidence>
<keyword evidence="8" id="KW-1185">Reference proteome</keyword>
<proteinExistence type="predicted"/>
<feature type="domain" description="BIG2" evidence="4">
    <location>
        <begin position="1466"/>
        <end position="1535"/>
    </location>
</feature>
<dbReference type="SUPFAM" id="SSF56300">
    <property type="entry name" value="Metallo-dependent phosphatases"/>
    <property type="match status" value="1"/>
</dbReference>
<dbReference type="EMBL" id="WHOA01000196">
    <property type="protein sequence ID" value="NOU74993.1"/>
    <property type="molecule type" value="Genomic_DNA"/>
</dbReference>
<dbReference type="InterPro" id="IPR003343">
    <property type="entry name" value="Big_2"/>
</dbReference>
<feature type="domain" description="Purple acid phosphatase N-terminal" evidence="6">
    <location>
        <begin position="1089"/>
        <end position="1189"/>
    </location>
</feature>
<evidence type="ECO:0000313" key="8">
    <source>
        <dbReference type="Proteomes" id="UP000616779"/>
    </source>
</evidence>
<protein>
    <submittedName>
        <fullName evidence="7">Metallophosphoesterase</fullName>
    </submittedName>
</protein>
<feature type="domain" description="Phosphodiester glycosidase" evidence="5">
    <location>
        <begin position="254"/>
        <end position="405"/>
    </location>
</feature>
<evidence type="ECO:0000259" key="4">
    <source>
        <dbReference type="Pfam" id="PF02368"/>
    </source>
</evidence>
<dbReference type="PANTHER" id="PTHR45867:SF3">
    <property type="entry name" value="ACID PHOSPHATASE TYPE 7"/>
    <property type="match status" value="1"/>
</dbReference>
<organism evidence="7 8">
    <name type="scientific">Paenibacillus phytorum</name>
    <dbReference type="NCBI Taxonomy" id="2654977"/>
    <lineage>
        <taxon>Bacteria</taxon>
        <taxon>Bacillati</taxon>
        <taxon>Bacillota</taxon>
        <taxon>Bacilli</taxon>
        <taxon>Bacillales</taxon>
        <taxon>Paenibacillaceae</taxon>
        <taxon>Paenibacillus</taxon>
    </lineage>
</organism>
<name>A0ABX1Y4V5_9BACL</name>
<dbReference type="Gene3D" id="2.60.120.430">
    <property type="entry name" value="Galactose-binding lectin"/>
    <property type="match status" value="1"/>
</dbReference>
<accession>A0ABX1Y4V5</accession>
<feature type="domain" description="Calcineurin-like phosphoesterase" evidence="3">
    <location>
        <begin position="1197"/>
        <end position="1381"/>
    </location>
</feature>
<dbReference type="Gene3D" id="3.60.21.10">
    <property type="match status" value="1"/>
</dbReference>
<dbReference type="Gene3D" id="2.60.40.680">
    <property type="match status" value="1"/>
</dbReference>
<evidence type="ECO:0000256" key="1">
    <source>
        <dbReference type="ARBA" id="ARBA00022729"/>
    </source>
</evidence>
<comment type="caution">
    <text evidence="7">The sequence shown here is derived from an EMBL/GenBank/DDBJ whole genome shotgun (WGS) entry which is preliminary data.</text>
</comment>
<dbReference type="Pfam" id="PF00149">
    <property type="entry name" value="Metallophos"/>
    <property type="match status" value="1"/>
</dbReference>
<evidence type="ECO:0000259" key="3">
    <source>
        <dbReference type="Pfam" id="PF00149"/>
    </source>
</evidence>
<reference evidence="7 8" key="1">
    <citation type="submission" date="2019-10" db="EMBL/GenBank/DDBJ databases">
        <title>Description of Paenibacillus terrestris sp. nov.</title>
        <authorList>
            <person name="Carlier A."/>
            <person name="Qi S."/>
        </authorList>
    </citation>
    <scope>NUCLEOTIDE SEQUENCE [LARGE SCALE GENOMIC DNA]</scope>
    <source>
        <strain evidence="7 8">LMG 31458</strain>
    </source>
</reference>
<dbReference type="Pfam" id="PF16656">
    <property type="entry name" value="Pur_ac_phosph_N"/>
    <property type="match status" value="1"/>
</dbReference>
<dbReference type="InterPro" id="IPR058094">
    <property type="entry name" value="Ig-like_OmpL47-like"/>
</dbReference>
<dbReference type="PANTHER" id="PTHR45867">
    <property type="entry name" value="PURPLE ACID PHOSPHATASE"/>
    <property type="match status" value="1"/>
</dbReference>
<dbReference type="Pfam" id="PF02368">
    <property type="entry name" value="Big_2"/>
    <property type="match status" value="1"/>
</dbReference>
<dbReference type="Gene3D" id="2.60.40.380">
    <property type="entry name" value="Purple acid phosphatase-like, N-terminal"/>
    <property type="match status" value="1"/>
</dbReference>
<evidence type="ECO:0000313" key="7">
    <source>
        <dbReference type="EMBL" id="NOU74993.1"/>
    </source>
</evidence>
<dbReference type="SUPFAM" id="SSF49363">
    <property type="entry name" value="Purple acid phosphatase, N-terminal domain"/>
    <property type="match status" value="1"/>
</dbReference>
<evidence type="ECO:0000259" key="5">
    <source>
        <dbReference type="Pfam" id="PF09992"/>
    </source>
</evidence>
<evidence type="ECO:0000256" key="2">
    <source>
        <dbReference type="SAM" id="MobiDB-lite"/>
    </source>
</evidence>
<dbReference type="InterPro" id="IPR004843">
    <property type="entry name" value="Calcineurin-like_PHP"/>
</dbReference>
<dbReference type="Gene3D" id="3.30.1920.20">
    <property type="match status" value="1"/>
</dbReference>
<gene>
    <name evidence="7" type="ORF">GC098_27015</name>
</gene>
<feature type="region of interest" description="Disordered" evidence="2">
    <location>
        <begin position="1686"/>
        <end position="1705"/>
    </location>
</feature>
<dbReference type="NCBIfam" id="NF047446">
    <property type="entry name" value="barrel_OmpL47"/>
    <property type="match status" value="1"/>
</dbReference>
<dbReference type="Pfam" id="PF09992">
    <property type="entry name" value="NAGPA"/>
    <property type="match status" value="1"/>
</dbReference>
<dbReference type="InterPro" id="IPR008963">
    <property type="entry name" value="Purple_acid_Pase-like_N"/>
</dbReference>
<dbReference type="InterPro" id="IPR015914">
    <property type="entry name" value="PAPs_N"/>
</dbReference>
<keyword evidence="1" id="KW-0732">Signal</keyword>
<dbReference type="SUPFAM" id="SSF49373">
    <property type="entry name" value="Invasin/intimin cell-adhesion fragments"/>
    <property type="match status" value="1"/>
</dbReference>
<dbReference type="InterPro" id="IPR018711">
    <property type="entry name" value="NAGPA"/>
</dbReference>